<dbReference type="AlphaFoldDB" id="A0A3A1NDH7"/>
<gene>
    <name evidence="2" type="ORF">D2V08_01665</name>
</gene>
<comment type="caution">
    <text evidence="2">The sequence shown here is derived from an EMBL/GenBank/DDBJ whole genome shotgun (WGS) entry which is preliminary data.</text>
</comment>
<organism evidence="2 3">
    <name type="scientific">Flagellimonas lutimaris</name>
    <dbReference type="NCBI Taxonomy" id="475082"/>
    <lineage>
        <taxon>Bacteria</taxon>
        <taxon>Pseudomonadati</taxon>
        <taxon>Bacteroidota</taxon>
        <taxon>Flavobacteriia</taxon>
        <taxon>Flavobacteriales</taxon>
        <taxon>Flavobacteriaceae</taxon>
        <taxon>Flagellimonas</taxon>
    </lineage>
</organism>
<name>A0A3A1NDH7_9FLAO</name>
<accession>A0A3A1NDH7</accession>
<dbReference type="Pfam" id="PF00027">
    <property type="entry name" value="cNMP_binding"/>
    <property type="match status" value="1"/>
</dbReference>
<protein>
    <submittedName>
        <fullName evidence="2">Crp/Fnr family transcriptional regulator</fullName>
    </submittedName>
</protein>
<evidence type="ECO:0000313" key="2">
    <source>
        <dbReference type="EMBL" id="RIV36716.1"/>
    </source>
</evidence>
<feature type="domain" description="Cyclic nucleotide-binding" evidence="1">
    <location>
        <begin position="11"/>
        <end position="129"/>
    </location>
</feature>
<dbReference type="InterPro" id="IPR014710">
    <property type="entry name" value="RmlC-like_jellyroll"/>
</dbReference>
<dbReference type="InterPro" id="IPR000595">
    <property type="entry name" value="cNMP-bd_dom"/>
</dbReference>
<evidence type="ECO:0000259" key="1">
    <source>
        <dbReference type="SMART" id="SM00100"/>
    </source>
</evidence>
<evidence type="ECO:0000313" key="3">
    <source>
        <dbReference type="Proteomes" id="UP000266067"/>
    </source>
</evidence>
<dbReference type="SMART" id="SM00100">
    <property type="entry name" value="cNMP"/>
    <property type="match status" value="1"/>
</dbReference>
<dbReference type="Gene3D" id="2.60.120.10">
    <property type="entry name" value="Jelly Rolls"/>
    <property type="match status" value="1"/>
</dbReference>
<sequence length="190" mass="22192">MSTQLIKYLSAFHEAPEGIVQKYAAKWKPYNASKKQTLTVPGQTEKYLYFVLEGVQKSYFLHNGKEHVIAFAHGPSISGIPESFFLQRPSRYYLETVTDSNMVRIPFDLHYGFLQEHREIETLFRKILEIFLDGVIQRQHEIMALSMEERFRAFTSRSSRLLNLIPHKDIASYLRIDPTNFSKLMNSIKV</sequence>
<dbReference type="RefSeq" id="WP_119606393.1">
    <property type="nucleotide sequence ID" value="NZ_QXFH01000060.1"/>
</dbReference>
<dbReference type="Proteomes" id="UP000266067">
    <property type="component" value="Unassembled WGS sequence"/>
</dbReference>
<keyword evidence="3" id="KW-1185">Reference proteome</keyword>
<dbReference type="SUPFAM" id="SSF51206">
    <property type="entry name" value="cAMP-binding domain-like"/>
    <property type="match status" value="1"/>
</dbReference>
<dbReference type="InterPro" id="IPR018490">
    <property type="entry name" value="cNMP-bd_dom_sf"/>
</dbReference>
<dbReference type="EMBL" id="QXFH01000060">
    <property type="protein sequence ID" value="RIV36716.1"/>
    <property type="molecule type" value="Genomic_DNA"/>
</dbReference>
<dbReference type="OrthoDB" id="5457083at2"/>
<reference evidence="2 3" key="1">
    <citation type="submission" date="2018-08" db="EMBL/GenBank/DDBJ databases">
        <title>Proposal of Muricauda 72 sp.nov. and Muricauda NH166 sp.nov., isolated from seawater.</title>
        <authorList>
            <person name="Cheng H."/>
            <person name="Wu Y.-H."/>
            <person name="Guo L.-L."/>
            <person name="Xu X.-W."/>
        </authorList>
    </citation>
    <scope>NUCLEOTIDE SEQUENCE [LARGE SCALE GENOMIC DNA]</scope>
    <source>
        <strain evidence="2 3">KCTC 22173</strain>
    </source>
</reference>
<proteinExistence type="predicted"/>